<dbReference type="PROSITE" id="PS51253">
    <property type="entry name" value="HTH_CENPB"/>
    <property type="match status" value="1"/>
</dbReference>
<evidence type="ECO:0000256" key="2">
    <source>
        <dbReference type="ARBA" id="ARBA00010881"/>
    </source>
</evidence>
<dbReference type="eggNOG" id="KOG3105">
    <property type="taxonomic scope" value="Eukaryota"/>
</dbReference>
<dbReference type="InterPro" id="IPR050863">
    <property type="entry name" value="CenT-Element_Derived"/>
</dbReference>
<evidence type="ECO:0008006" key="10">
    <source>
        <dbReference type="Google" id="ProtNLM"/>
    </source>
</evidence>
<dbReference type="InterPro" id="IPR036388">
    <property type="entry name" value="WH-like_DNA-bd_sf"/>
</dbReference>
<dbReference type="InterPro" id="IPR004875">
    <property type="entry name" value="DDE_SF_endonuclease_dom"/>
</dbReference>
<sequence>TSMSGKSYRSVSLLKKAEAIQDVKKGVSKKEVCRQYDVPRTTLNTWLKNEKKITGVIEEGTFNPDRKRMRMGDYSDIEERLVPWLRQARANNIPVSGPILLAKANEFATQLGITDFKCSQGWMDRFKARHSIMLKQACGEANAAPLASVEQWKTTTLVSILREYKPADKTLAFKGEKCTGGKHSDQRVTVLITANMEGSDKRDLLVIGKSQNPRCLKGVRLKSVTYTANEKAWMTSSEFEKFVRNFDADMTKQKRKVALVIDNCPAHPTKISGLKSVKLLLSRLLIEIDVGRTYALDILKAINLMKDAWKSVLPNTVANCFAHCGFKKEDTAPQDNDEFEDFDPADMHGLHRRLRNLGMWPRDLSPYDFVDVDNDVSVAELSTDDDIVAAVKNRTSADVIGAIEDGDEVGEEEMEIPPPPPPVKLADAMAGLDTFRLYLS</sequence>
<comment type="subcellular location">
    <subcellularLocation>
        <location evidence="1 5">Nucleus</location>
    </subcellularLocation>
</comment>
<dbReference type="PANTHER" id="PTHR19303:SF73">
    <property type="entry name" value="PROTEIN PDC2"/>
    <property type="match status" value="1"/>
</dbReference>
<name>H2ZYE0_LATCH</name>
<dbReference type="InterPro" id="IPR007889">
    <property type="entry name" value="HTH_Psq"/>
</dbReference>
<evidence type="ECO:0000256" key="4">
    <source>
        <dbReference type="ARBA" id="ARBA00023242"/>
    </source>
</evidence>
<keyword evidence="9" id="KW-1185">Reference proteome</keyword>
<evidence type="ECO:0000256" key="5">
    <source>
        <dbReference type="PROSITE-ProRule" id="PRU00320"/>
    </source>
</evidence>
<dbReference type="SMART" id="SM00674">
    <property type="entry name" value="CENPB"/>
    <property type="match status" value="1"/>
</dbReference>
<proteinExistence type="inferred from homology"/>
<evidence type="ECO:0000259" key="6">
    <source>
        <dbReference type="PROSITE" id="PS50960"/>
    </source>
</evidence>
<feature type="DNA-binding region" description="H-T-H motif" evidence="5">
    <location>
        <begin position="29"/>
        <end position="49"/>
    </location>
</feature>
<dbReference type="InParanoid" id="H2ZYE0"/>
<feature type="domain" description="HTH CENPB-type" evidence="7">
    <location>
        <begin position="65"/>
        <end position="136"/>
    </location>
</feature>
<keyword evidence="3 5" id="KW-0238">DNA-binding</keyword>
<dbReference type="Proteomes" id="UP000008672">
    <property type="component" value="Unassembled WGS sequence"/>
</dbReference>
<organism evidence="8 9">
    <name type="scientific">Latimeria chalumnae</name>
    <name type="common">Coelacanth</name>
    <dbReference type="NCBI Taxonomy" id="7897"/>
    <lineage>
        <taxon>Eukaryota</taxon>
        <taxon>Metazoa</taxon>
        <taxon>Chordata</taxon>
        <taxon>Craniata</taxon>
        <taxon>Vertebrata</taxon>
        <taxon>Euteleostomi</taxon>
        <taxon>Coelacanthiformes</taxon>
        <taxon>Coelacanthidae</taxon>
        <taxon>Latimeria</taxon>
    </lineage>
</organism>
<keyword evidence="4 5" id="KW-0539">Nucleus</keyword>
<gene>
    <name evidence="8" type="primary">LOC102358703</name>
</gene>
<dbReference type="AlphaFoldDB" id="H2ZYE0"/>
<dbReference type="PROSITE" id="PS50960">
    <property type="entry name" value="HTH_PSQ"/>
    <property type="match status" value="1"/>
</dbReference>
<dbReference type="Pfam" id="PF03221">
    <property type="entry name" value="HTH_Tnp_Tc5"/>
    <property type="match status" value="1"/>
</dbReference>
<comment type="similarity">
    <text evidence="2">Belongs to the tigger transposable element derived protein family.</text>
</comment>
<protein>
    <recommendedName>
        <fullName evidence="10">HTH CENPB-type domain-containing protein</fullName>
    </recommendedName>
</protein>
<dbReference type="InterPro" id="IPR009057">
    <property type="entry name" value="Homeodomain-like_sf"/>
</dbReference>
<dbReference type="Pfam" id="PF03184">
    <property type="entry name" value="DDE_1"/>
    <property type="match status" value="1"/>
</dbReference>
<feature type="domain" description="HTH psq-type" evidence="6">
    <location>
        <begin position="1"/>
        <end position="53"/>
    </location>
</feature>
<dbReference type="GeneTree" id="ENSGT00940000160195"/>
<reference evidence="9" key="1">
    <citation type="submission" date="2011-08" db="EMBL/GenBank/DDBJ databases">
        <title>The draft genome of Latimeria chalumnae.</title>
        <authorList>
            <person name="Di Palma F."/>
            <person name="Alfoldi J."/>
            <person name="Johnson J."/>
            <person name="Berlin A."/>
            <person name="Gnerre S."/>
            <person name="Jaffe D."/>
            <person name="MacCallum I."/>
            <person name="Young S."/>
            <person name="Walker B.J."/>
            <person name="Lander E."/>
            <person name="Lindblad-Toh K."/>
        </authorList>
    </citation>
    <scope>NUCLEOTIDE SEQUENCE [LARGE SCALE GENOMIC DNA]</scope>
    <source>
        <strain evidence="9">Wild caught</strain>
    </source>
</reference>
<dbReference type="Gene3D" id="1.10.10.60">
    <property type="entry name" value="Homeodomain-like"/>
    <property type="match status" value="1"/>
</dbReference>
<accession>H2ZYE0</accession>
<dbReference type="GO" id="GO:0003677">
    <property type="term" value="F:DNA binding"/>
    <property type="evidence" value="ECO:0007669"/>
    <property type="project" value="UniProtKB-UniRule"/>
</dbReference>
<evidence type="ECO:0000313" key="8">
    <source>
        <dbReference type="Ensembl" id="ENSLACP00000002411.1"/>
    </source>
</evidence>
<dbReference type="Gene3D" id="1.10.10.10">
    <property type="entry name" value="Winged helix-like DNA-binding domain superfamily/Winged helix DNA-binding domain"/>
    <property type="match status" value="1"/>
</dbReference>
<evidence type="ECO:0000313" key="9">
    <source>
        <dbReference type="Proteomes" id="UP000008672"/>
    </source>
</evidence>
<dbReference type="SUPFAM" id="SSF46689">
    <property type="entry name" value="Homeodomain-like"/>
    <property type="match status" value="2"/>
</dbReference>
<reference evidence="8" key="3">
    <citation type="submission" date="2025-09" db="UniProtKB">
        <authorList>
            <consortium name="Ensembl"/>
        </authorList>
    </citation>
    <scope>IDENTIFICATION</scope>
</reference>
<reference evidence="8" key="2">
    <citation type="submission" date="2025-08" db="UniProtKB">
        <authorList>
            <consortium name="Ensembl"/>
        </authorList>
    </citation>
    <scope>IDENTIFICATION</scope>
</reference>
<dbReference type="Bgee" id="ENSLACG00000002153">
    <property type="expression patterns" value="Expressed in muscle tissue and 1 other cell type or tissue"/>
</dbReference>
<evidence type="ECO:0000256" key="1">
    <source>
        <dbReference type="ARBA" id="ARBA00004123"/>
    </source>
</evidence>
<dbReference type="OMA" id="CANNIPI"/>
<evidence type="ECO:0000259" key="7">
    <source>
        <dbReference type="PROSITE" id="PS51253"/>
    </source>
</evidence>
<dbReference type="Pfam" id="PF04218">
    <property type="entry name" value="CENP-B_N"/>
    <property type="match status" value="1"/>
</dbReference>
<dbReference type="InterPro" id="IPR006600">
    <property type="entry name" value="HTH_CenpB_DNA-bd_dom"/>
</dbReference>
<dbReference type="PANTHER" id="PTHR19303">
    <property type="entry name" value="TRANSPOSON"/>
    <property type="match status" value="1"/>
</dbReference>
<dbReference type="Ensembl" id="ENSLACT00000002431.1">
    <property type="protein sequence ID" value="ENSLACP00000002411.1"/>
    <property type="gene ID" value="ENSLACG00000002153.1"/>
</dbReference>
<dbReference type="GO" id="GO:0005634">
    <property type="term" value="C:nucleus"/>
    <property type="evidence" value="ECO:0007669"/>
    <property type="project" value="UniProtKB-SubCell"/>
</dbReference>
<evidence type="ECO:0000256" key="3">
    <source>
        <dbReference type="ARBA" id="ARBA00023125"/>
    </source>
</evidence>
<dbReference type="EMBL" id="AFYH01163486">
    <property type="status" value="NOT_ANNOTATED_CDS"/>
    <property type="molecule type" value="Genomic_DNA"/>
</dbReference>
<dbReference type="HOGENOM" id="CLU_018294_0_4_1"/>